<evidence type="ECO:0000313" key="2">
    <source>
        <dbReference type="Proteomes" id="UP000724149"/>
    </source>
</evidence>
<keyword evidence="1" id="KW-0540">Nuclease</keyword>
<name>A0ABS2GK34_9FIRM</name>
<dbReference type="EMBL" id="JACSNR010000003">
    <property type="protein sequence ID" value="MBM6922837.1"/>
    <property type="molecule type" value="Genomic_DNA"/>
</dbReference>
<sequence length="113" mass="13312">MPIANKEFILNYTTNRWGLNKKVNVGSTSDSIRLCSPNSLQEWEDYYYSNVRTREQIVNIGLRLYDKVHNVLPGENRFFPALIESITQDDCIDFIHNLVIDRQYEGYLKEHGR</sequence>
<evidence type="ECO:0000313" key="1">
    <source>
        <dbReference type="EMBL" id="MBM6922837.1"/>
    </source>
</evidence>
<dbReference type="Proteomes" id="UP000724149">
    <property type="component" value="Unassembled WGS sequence"/>
</dbReference>
<keyword evidence="1" id="KW-0255">Endonuclease</keyword>
<organism evidence="1 2">
    <name type="scientific">Hydrogenoanaerobacterium saccharovorans</name>
    <dbReference type="NCBI Taxonomy" id="474960"/>
    <lineage>
        <taxon>Bacteria</taxon>
        <taxon>Bacillati</taxon>
        <taxon>Bacillota</taxon>
        <taxon>Clostridia</taxon>
        <taxon>Eubacteriales</taxon>
        <taxon>Oscillospiraceae</taxon>
        <taxon>Hydrogenoanaerobacterium</taxon>
    </lineage>
</organism>
<keyword evidence="1" id="KW-0378">Hydrolase</keyword>
<reference evidence="1 2" key="1">
    <citation type="journal article" date="2021" name="Sci. Rep.">
        <title>The distribution of antibiotic resistance genes in chicken gut microbiota commensals.</title>
        <authorList>
            <person name="Juricova H."/>
            <person name="Matiasovicova J."/>
            <person name="Kubasova T."/>
            <person name="Cejkova D."/>
            <person name="Rychlik I."/>
        </authorList>
    </citation>
    <scope>NUCLEOTIDE SEQUENCE [LARGE SCALE GENOMIC DNA]</scope>
    <source>
        <strain evidence="1 2">An564</strain>
    </source>
</reference>
<keyword evidence="2" id="KW-1185">Reference proteome</keyword>
<dbReference type="RefSeq" id="WP_204719995.1">
    <property type="nucleotide sequence ID" value="NZ_JACSNR010000003.1"/>
</dbReference>
<protein>
    <submittedName>
        <fullName evidence="1">MjaI family restriction endonuclease</fullName>
    </submittedName>
</protein>
<accession>A0ABS2GK34</accession>
<dbReference type="InterPro" id="IPR019068">
    <property type="entry name" value="Restrct_endonuc_II_MjaI"/>
</dbReference>
<dbReference type="GO" id="GO:0004519">
    <property type="term" value="F:endonuclease activity"/>
    <property type="evidence" value="ECO:0007669"/>
    <property type="project" value="UniProtKB-KW"/>
</dbReference>
<comment type="caution">
    <text evidence="1">The sequence shown here is derived from an EMBL/GenBank/DDBJ whole genome shotgun (WGS) entry which is preliminary data.</text>
</comment>
<dbReference type="Pfam" id="PF09568">
    <property type="entry name" value="RE_MjaI"/>
    <property type="match status" value="1"/>
</dbReference>
<proteinExistence type="predicted"/>
<gene>
    <name evidence="1" type="ORF">H9X81_03900</name>
</gene>